<name>A0A8J4XQQ4_CHIOP</name>
<dbReference type="AlphaFoldDB" id="A0A8J4XQQ4"/>
<sequence>METTPAPLLHPHWGFSSLSRPRVNVWQGFGQAKAEFLDTSPPPPPPLYCSHPPWSPPVSLPTGPSSRFVWQTDDPFCFLKSRRGRYDPRLTSVATSQANTKVPSYRAESQKF</sequence>
<gene>
    <name evidence="1" type="ORF">GWK47_018509</name>
</gene>
<organism evidence="1 2">
    <name type="scientific">Chionoecetes opilio</name>
    <name type="common">Atlantic snow crab</name>
    <name type="synonym">Cancer opilio</name>
    <dbReference type="NCBI Taxonomy" id="41210"/>
    <lineage>
        <taxon>Eukaryota</taxon>
        <taxon>Metazoa</taxon>
        <taxon>Ecdysozoa</taxon>
        <taxon>Arthropoda</taxon>
        <taxon>Crustacea</taxon>
        <taxon>Multicrustacea</taxon>
        <taxon>Malacostraca</taxon>
        <taxon>Eumalacostraca</taxon>
        <taxon>Eucarida</taxon>
        <taxon>Decapoda</taxon>
        <taxon>Pleocyemata</taxon>
        <taxon>Brachyura</taxon>
        <taxon>Eubrachyura</taxon>
        <taxon>Majoidea</taxon>
        <taxon>Majidae</taxon>
        <taxon>Chionoecetes</taxon>
    </lineage>
</organism>
<accession>A0A8J4XQQ4</accession>
<protein>
    <submittedName>
        <fullName evidence="1">Uncharacterized protein</fullName>
    </submittedName>
</protein>
<keyword evidence="2" id="KW-1185">Reference proteome</keyword>
<comment type="caution">
    <text evidence="1">The sequence shown here is derived from an EMBL/GenBank/DDBJ whole genome shotgun (WGS) entry which is preliminary data.</text>
</comment>
<evidence type="ECO:0000313" key="2">
    <source>
        <dbReference type="Proteomes" id="UP000770661"/>
    </source>
</evidence>
<dbReference type="Proteomes" id="UP000770661">
    <property type="component" value="Unassembled WGS sequence"/>
</dbReference>
<evidence type="ECO:0000313" key="1">
    <source>
        <dbReference type="EMBL" id="KAG0712417.1"/>
    </source>
</evidence>
<proteinExistence type="predicted"/>
<reference evidence="1" key="1">
    <citation type="submission" date="2020-07" db="EMBL/GenBank/DDBJ databases">
        <title>The High-quality genome of the commercially important snow crab, Chionoecetes opilio.</title>
        <authorList>
            <person name="Jeong J.-H."/>
            <person name="Ryu S."/>
        </authorList>
    </citation>
    <scope>NUCLEOTIDE SEQUENCE</scope>
    <source>
        <strain evidence="1">MADBK_172401_WGS</strain>
        <tissue evidence="1">Digestive gland</tissue>
    </source>
</reference>
<dbReference type="EMBL" id="JACEEZ010022449">
    <property type="protein sequence ID" value="KAG0712417.1"/>
    <property type="molecule type" value="Genomic_DNA"/>
</dbReference>